<gene>
    <name evidence="12" type="ORF">R9X50_00355800</name>
</gene>
<evidence type="ECO:0000256" key="4">
    <source>
        <dbReference type="ARBA" id="ARBA00020410"/>
    </source>
</evidence>
<keyword evidence="6 11" id="KW-0812">Transmembrane</keyword>
<dbReference type="GO" id="GO:1990529">
    <property type="term" value="C:glycosylphosphatidylinositol-mannosyltransferase I complex"/>
    <property type="evidence" value="ECO:0007669"/>
    <property type="project" value="TreeGrafter"/>
</dbReference>
<name>A0AAQ3M5Y7_9PEZI</name>
<keyword evidence="10" id="KW-0325">Glycoprotein</keyword>
<comment type="pathway">
    <text evidence="2 11">Glycolipid biosynthesis; glycosylphosphatidylinositol-anchor biosynthesis.</text>
</comment>
<keyword evidence="7 11" id="KW-0256">Endoplasmic reticulum</keyword>
<keyword evidence="8 11" id="KW-1133">Transmembrane helix</keyword>
<evidence type="ECO:0000256" key="6">
    <source>
        <dbReference type="ARBA" id="ARBA00022692"/>
    </source>
</evidence>
<evidence type="ECO:0000256" key="11">
    <source>
        <dbReference type="RuleBase" id="RU366056"/>
    </source>
</evidence>
<dbReference type="Pfam" id="PF08320">
    <property type="entry name" value="PIG-X"/>
    <property type="match status" value="1"/>
</dbReference>
<dbReference type="SMART" id="SM00780">
    <property type="entry name" value="PIG-X"/>
    <property type="match status" value="1"/>
</dbReference>
<evidence type="ECO:0000256" key="7">
    <source>
        <dbReference type="ARBA" id="ARBA00022824"/>
    </source>
</evidence>
<dbReference type="GO" id="GO:0006506">
    <property type="term" value="P:GPI anchor biosynthetic process"/>
    <property type="evidence" value="ECO:0007669"/>
    <property type="project" value="UniProtKB-KW"/>
</dbReference>
<evidence type="ECO:0000256" key="9">
    <source>
        <dbReference type="ARBA" id="ARBA00023136"/>
    </source>
</evidence>
<evidence type="ECO:0000256" key="2">
    <source>
        <dbReference type="ARBA" id="ARBA00004687"/>
    </source>
</evidence>
<evidence type="ECO:0000313" key="13">
    <source>
        <dbReference type="Proteomes" id="UP001303373"/>
    </source>
</evidence>
<evidence type="ECO:0000256" key="5">
    <source>
        <dbReference type="ARBA" id="ARBA00022502"/>
    </source>
</evidence>
<dbReference type="GO" id="GO:0000030">
    <property type="term" value="F:mannosyltransferase activity"/>
    <property type="evidence" value="ECO:0007669"/>
    <property type="project" value="TreeGrafter"/>
</dbReference>
<keyword evidence="9 11" id="KW-0472">Membrane</keyword>
<dbReference type="InterPro" id="IPR013233">
    <property type="entry name" value="PIG-X/PBN1"/>
</dbReference>
<evidence type="ECO:0000313" key="12">
    <source>
        <dbReference type="EMBL" id="WPH00728.1"/>
    </source>
</evidence>
<dbReference type="InterPro" id="IPR042322">
    <property type="entry name" value="Pbn1"/>
</dbReference>
<feature type="transmembrane region" description="Helical" evidence="11">
    <location>
        <begin position="500"/>
        <end position="521"/>
    </location>
</feature>
<evidence type="ECO:0000256" key="8">
    <source>
        <dbReference type="ARBA" id="ARBA00022989"/>
    </source>
</evidence>
<accession>A0AAQ3M5Y7</accession>
<reference evidence="12 13" key="1">
    <citation type="submission" date="2023-11" db="EMBL/GenBank/DDBJ databases">
        <title>An acidophilic fungus is an integral part of prey digestion in a carnivorous sundew plant.</title>
        <authorList>
            <person name="Tsai I.J."/>
        </authorList>
    </citation>
    <scope>NUCLEOTIDE SEQUENCE [LARGE SCALE GENOMIC DNA]</scope>
    <source>
        <strain evidence="12">169a</strain>
    </source>
</reference>
<dbReference type="PANTHER" id="PTHR28533">
    <property type="entry name" value="PROTEIN PBN1"/>
    <property type="match status" value="1"/>
</dbReference>
<proteinExistence type="inferred from homology"/>
<dbReference type="AlphaFoldDB" id="A0AAQ3M5Y7"/>
<protein>
    <recommendedName>
        <fullName evidence="4 11">Protein PBN1</fullName>
    </recommendedName>
</protein>
<keyword evidence="13" id="KW-1185">Reference proteome</keyword>
<evidence type="ECO:0000256" key="3">
    <source>
        <dbReference type="ARBA" id="ARBA00010345"/>
    </source>
</evidence>
<comment type="similarity">
    <text evidence="3 11">Belongs to the PIGX family.</text>
</comment>
<dbReference type="EMBL" id="CP138584">
    <property type="protein sequence ID" value="WPH00728.1"/>
    <property type="molecule type" value="Genomic_DNA"/>
</dbReference>
<evidence type="ECO:0000256" key="1">
    <source>
        <dbReference type="ARBA" id="ARBA00004643"/>
    </source>
</evidence>
<keyword evidence="5 11" id="KW-0337">GPI-anchor biosynthesis</keyword>
<comment type="function">
    <text evidence="11">Required for proper folding and/or the stability of a subset of proteins in the endoplasmic reticulum. Component of glycosylphosphatidylinositol-mannosyltransferase 1 which transfers the first of the 4 mannoses in the GPI-anchor precursors during GPI-anchor biosynthesis. Probably acts by stabilizing the mannosyltransferase GPI14.</text>
</comment>
<sequence>MRQRITYLVPEGVEADPSTVKVSKTKLIFQSANLAAVEKRLTTSSSDIPASVHELHIRWASPRDYSAISPLASRIPPGLHVFYTPTQSSNEYAISNSLDIEITDGCSSDICPLLKELFDKDLTCDSVAESFSRLPILSERFAASSTYQYFHALPKLLQFQAAFARKACDKGDTACIGRIATLSSASYFDIDFDAISNVLTLTGFWPISSQNGISHQVVEKLRVQDTVEVGVLHSEKADEPEELKLGGHLTVLGDSEKPSQYAHSVALETVLTNDTGGTLFSFPSRHHPLPEGSRTTYSIAFQQPTGLHPKLDIKFPAKELAPPRDSCALHAYFTLPSALFIDRYQLSDPLFLASQNLVSLRSLSGEDDLEAPDWVVLRWGSAALLELAHPDTALRSSTEDWTVTIPTHLRYLSSALSANESSSPTDKASLDIPWPNLFWACDAEDGLKMTTNPFDRVNLGYDGLFGPRTMFYHIPPQPTNGKQLMDTLSVPVLDARAADWVQIATLMAVLLGFAWICWKLVGGNVQSRRKTSQKTKDK</sequence>
<dbReference type="Proteomes" id="UP001303373">
    <property type="component" value="Chromosome 5"/>
</dbReference>
<evidence type="ECO:0000256" key="10">
    <source>
        <dbReference type="ARBA" id="ARBA00023180"/>
    </source>
</evidence>
<organism evidence="12 13">
    <name type="scientific">Acrodontium crateriforme</name>
    <dbReference type="NCBI Taxonomy" id="150365"/>
    <lineage>
        <taxon>Eukaryota</taxon>
        <taxon>Fungi</taxon>
        <taxon>Dikarya</taxon>
        <taxon>Ascomycota</taxon>
        <taxon>Pezizomycotina</taxon>
        <taxon>Dothideomycetes</taxon>
        <taxon>Dothideomycetidae</taxon>
        <taxon>Mycosphaerellales</taxon>
        <taxon>Teratosphaeriaceae</taxon>
        <taxon>Acrodontium</taxon>
    </lineage>
</organism>
<dbReference type="GO" id="GO:0005789">
    <property type="term" value="C:endoplasmic reticulum membrane"/>
    <property type="evidence" value="ECO:0007669"/>
    <property type="project" value="UniProtKB-SubCell"/>
</dbReference>
<dbReference type="PANTHER" id="PTHR28533:SF1">
    <property type="entry name" value="PROTEIN PBN1"/>
    <property type="match status" value="1"/>
</dbReference>
<comment type="subcellular location">
    <subcellularLocation>
        <location evidence="11">Endoplasmic reticulum membrane</location>
        <topology evidence="11">Single-pass membrane protein</topology>
    </subcellularLocation>
    <subcellularLocation>
        <location evidence="1">Endoplasmic reticulum membrane</location>
        <topology evidence="1">Single-pass type III membrane protein</topology>
    </subcellularLocation>
</comment>